<dbReference type="Gene3D" id="6.10.140.1990">
    <property type="match status" value="1"/>
</dbReference>
<evidence type="ECO:0000259" key="2">
    <source>
        <dbReference type="Pfam" id="PF25917"/>
    </source>
</evidence>
<feature type="domain" description="Multidrug resistance protein MdtA-like barrel-sandwich hybrid" evidence="2">
    <location>
        <begin position="47"/>
        <end position="208"/>
    </location>
</feature>
<organism evidence="3 4">
    <name type="scientific">Hypericibacter terrae</name>
    <dbReference type="NCBI Taxonomy" id="2602015"/>
    <lineage>
        <taxon>Bacteria</taxon>
        <taxon>Pseudomonadati</taxon>
        <taxon>Pseudomonadota</taxon>
        <taxon>Alphaproteobacteria</taxon>
        <taxon>Rhodospirillales</taxon>
        <taxon>Dongiaceae</taxon>
        <taxon>Hypericibacter</taxon>
    </lineage>
</organism>
<dbReference type="GO" id="GO:0005886">
    <property type="term" value="C:plasma membrane"/>
    <property type="evidence" value="ECO:0007669"/>
    <property type="project" value="TreeGrafter"/>
</dbReference>
<dbReference type="Gene3D" id="2.40.30.170">
    <property type="match status" value="1"/>
</dbReference>
<keyword evidence="1" id="KW-0175">Coiled coil</keyword>
<evidence type="ECO:0000313" key="4">
    <source>
        <dbReference type="Proteomes" id="UP000326202"/>
    </source>
</evidence>
<evidence type="ECO:0000313" key="3">
    <source>
        <dbReference type="EMBL" id="QEX15101.1"/>
    </source>
</evidence>
<sequence length="327" mass="35594">MKRLVVAAILIGLTALAAAGAWHWWQLRQSQLPDYVASGNGRIEAQEVQVAAKYGGRIEQILVQEGDLVTAGQVLAQMDISELQASFDKAGADAAQAENAVISAKALITQREAERAFAQQQYERAVSLAKSGNISREIVDQRRSVVDAARAALDGAKAQSDTSERAVDSAKAEMRRIQAQLDDSVLRAPINGRIQHRLAEPGEVLAAGGRVLTLLDLTDVYMTIFLPTDQVGRVRIGSSARIVLDAVPQYVIPASISFIAAEAQFTPKQVETKNEREKLMFRVKVQIDPALLKLNEEKVKTGLPGEAFVLLEADRPWPPSLEVKLPD</sequence>
<name>A0A5J6MDE6_9PROT</name>
<dbReference type="InterPro" id="IPR030190">
    <property type="entry name" value="MacA_alpha-hairpin_sf"/>
</dbReference>
<accession>A0A5J6MDE6</accession>
<dbReference type="GO" id="GO:0019898">
    <property type="term" value="C:extrinsic component of membrane"/>
    <property type="evidence" value="ECO:0007669"/>
    <property type="project" value="InterPro"/>
</dbReference>
<dbReference type="SUPFAM" id="SSF111369">
    <property type="entry name" value="HlyD-like secretion proteins"/>
    <property type="match status" value="2"/>
</dbReference>
<dbReference type="AlphaFoldDB" id="A0A5J6MDE6"/>
<dbReference type="Gene3D" id="2.40.50.100">
    <property type="match status" value="2"/>
</dbReference>
<protein>
    <submittedName>
        <fullName evidence="3">Membrane protein</fullName>
    </submittedName>
</protein>
<dbReference type="GO" id="GO:1990195">
    <property type="term" value="C:macrolide transmembrane transporter complex"/>
    <property type="evidence" value="ECO:0007669"/>
    <property type="project" value="InterPro"/>
</dbReference>
<dbReference type="InterPro" id="IPR058625">
    <property type="entry name" value="MdtA-like_BSH"/>
</dbReference>
<dbReference type="PANTHER" id="PTHR30438:SF2">
    <property type="entry name" value="MEMBRANE PROTEIN"/>
    <property type="match status" value="1"/>
</dbReference>
<gene>
    <name evidence="3" type="ORF">FRZ44_03810</name>
</gene>
<dbReference type="OrthoDB" id="9778236at2"/>
<evidence type="ECO:0000256" key="1">
    <source>
        <dbReference type="SAM" id="Coils"/>
    </source>
</evidence>
<reference evidence="3 4" key="1">
    <citation type="submission" date="2019-08" db="EMBL/GenBank/DDBJ databases">
        <title>Hyperibacter terrae gen. nov., sp. nov. and Hyperibacter viscosus sp. nov., two new members in the family Rhodospirillaceae isolated from the rhizosphere of Hypericum perforatum.</title>
        <authorList>
            <person name="Noviana Z."/>
        </authorList>
    </citation>
    <scope>NUCLEOTIDE SEQUENCE [LARGE SCALE GENOMIC DNA]</scope>
    <source>
        <strain evidence="3 4">R5913</strain>
    </source>
</reference>
<dbReference type="RefSeq" id="WP_151175588.1">
    <property type="nucleotide sequence ID" value="NZ_CP042906.1"/>
</dbReference>
<dbReference type="EMBL" id="CP042906">
    <property type="protein sequence ID" value="QEX15101.1"/>
    <property type="molecule type" value="Genomic_DNA"/>
</dbReference>
<keyword evidence="4" id="KW-1185">Reference proteome</keyword>
<dbReference type="Proteomes" id="UP000326202">
    <property type="component" value="Chromosome"/>
</dbReference>
<proteinExistence type="predicted"/>
<dbReference type="GO" id="GO:1990961">
    <property type="term" value="P:xenobiotic detoxification by transmembrane export across the plasma membrane"/>
    <property type="evidence" value="ECO:0007669"/>
    <property type="project" value="InterPro"/>
</dbReference>
<dbReference type="Pfam" id="PF25917">
    <property type="entry name" value="BSH_RND"/>
    <property type="match status" value="1"/>
</dbReference>
<dbReference type="PANTHER" id="PTHR30438">
    <property type="entry name" value="36 KDA ANTIGEN-RELATED"/>
    <property type="match status" value="1"/>
</dbReference>
<feature type="coiled-coil region" evidence="1">
    <location>
        <begin position="153"/>
        <end position="187"/>
    </location>
</feature>
<dbReference type="KEGG" id="htq:FRZ44_03810"/>